<gene>
    <name evidence="1" type="ORF">Pyn_01415</name>
</gene>
<evidence type="ECO:0000313" key="1">
    <source>
        <dbReference type="EMBL" id="PQP93083.1"/>
    </source>
</evidence>
<dbReference type="OrthoDB" id="1835223at2759"/>
<dbReference type="Pfam" id="PF03140">
    <property type="entry name" value="DUF247"/>
    <property type="match status" value="1"/>
</dbReference>
<proteinExistence type="predicted"/>
<dbReference type="Proteomes" id="UP000250321">
    <property type="component" value="Unassembled WGS sequence"/>
</dbReference>
<keyword evidence="2" id="KW-1185">Reference proteome</keyword>
<dbReference type="PANTHER" id="PTHR31170:SF17">
    <property type="match status" value="1"/>
</dbReference>
<reference evidence="1 2" key="1">
    <citation type="submission" date="2018-02" db="EMBL/GenBank/DDBJ databases">
        <title>Draft genome of wild Prunus yedoensis var. nudiflora.</title>
        <authorList>
            <person name="Baek S."/>
            <person name="Kim J.-H."/>
            <person name="Choi K."/>
            <person name="Kim G.-B."/>
            <person name="Cho A."/>
            <person name="Jang H."/>
            <person name="Shin C.-H."/>
            <person name="Yu H.-J."/>
            <person name="Mun J.-H."/>
        </authorList>
    </citation>
    <scope>NUCLEOTIDE SEQUENCE [LARGE SCALE GENOMIC DNA]</scope>
    <source>
        <strain evidence="2">cv. Jeju island</strain>
        <tissue evidence="1">Leaf</tissue>
    </source>
</reference>
<sequence length="229" mass="26425">MKGQEQRIKSYYADHILLDSDDFARMMVLDGAFIIELLLKNFLDESVDVLMFGKPHLIAKIWPDLCMLENQVPFLVLEELFDTKKIILPFDVEGTLILKLALYFFDPVLSAEGMENLLGSIENFVDLFKKVYEVDLPLDSHVGKKSKHEVIPSLTLLCKVGVKIEAGLAKIRFDIRFNWTIGVMKIPPFRLGTEFEVIRNVVAYEQCHYTTKKEVITDQHFLKAPKFLR</sequence>
<dbReference type="AlphaFoldDB" id="A0A314XP52"/>
<organism evidence="1 2">
    <name type="scientific">Prunus yedoensis var. nudiflora</name>
    <dbReference type="NCBI Taxonomy" id="2094558"/>
    <lineage>
        <taxon>Eukaryota</taxon>
        <taxon>Viridiplantae</taxon>
        <taxon>Streptophyta</taxon>
        <taxon>Embryophyta</taxon>
        <taxon>Tracheophyta</taxon>
        <taxon>Spermatophyta</taxon>
        <taxon>Magnoliopsida</taxon>
        <taxon>eudicotyledons</taxon>
        <taxon>Gunneridae</taxon>
        <taxon>Pentapetalae</taxon>
        <taxon>rosids</taxon>
        <taxon>fabids</taxon>
        <taxon>Rosales</taxon>
        <taxon>Rosaceae</taxon>
        <taxon>Amygdaloideae</taxon>
        <taxon>Amygdaleae</taxon>
        <taxon>Prunus</taxon>
    </lineage>
</organism>
<protein>
    <submittedName>
        <fullName evidence="1">Putative UPF0481 protein</fullName>
    </submittedName>
</protein>
<comment type="caution">
    <text evidence="1">The sequence shown here is derived from an EMBL/GenBank/DDBJ whole genome shotgun (WGS) entry which is preliminary data.</text>
</comment>
<evidence type="ECO:0000313" key="2">
    <source>
        <dbReference type="Proteomes" id="UP000250321"/>
    </source>
</evidence>
<dbReference type="STRING" id="2094558.A0A314XP52"/>
<dbReference type="PANTHER" id="PTHR31170">
    <property type="entry name" value="BNAC04G53230D PROTEIN"/>
    <property type="match status" value="1"/>
</dbReference>
<name>A0A314XP52_PRUYE</name>
<dbReference type="InterPro" id="IPR004158">
    <property type="entry name" value="DUF247_pln"/>
</dbReference>
<dbReference type="EMBL" id="PJQY01002495">
    <property type="protein sequence ID" value="PQP93083.1"/>
    <property type="molecule type" value="Genomic_DNA"/>
</dbReference>
<accession>A0A314XP52</accession>